<evidence type="ECO:0000256" key="10">
    <source>
        <dbReference type="ARBA" id="ARBA00023136"/>
    </source>
</evidence>
<evidence type="ECO:0000256" key="4">
    <source>
        <dbReference type="ARBA" id="ARBA00022531"/>
    </source>
</evidence>
<dbReference type="GO" id="GO:0005506">
    <property type="term" value="F:iron ion binding"/>
    <property type="evidence" value="ECO:0007669"/>
    <property type="project" value="InterPro"/>
</dbReference>
<feature type="binding site" description="axial binding residue" evidence="12">
    <location>
        <position position="67"/>
    </location>
    <ligand>
        <name>heme c</name>
        <dbReference type="ChEBI" id="CHEBI:61717"/>
    </ligand>
    <ligandPart>
        <name>Fe</name>
        <dbReference type="ChEBI" id="CHEBI:18248"/>
    </ligandPart>
</feature>
<evidence type="ECO:0000259" key="13">
    <source>
        <dbReference type="PROSITE" id="PS51007"/>
    </source>
</evidence>
<keyword evidence="10 12" id="KW-0472">Membrane</keyword>
<feature type="signal peptide" evidence="12">
    <location>
        <begin position="1"/>
        <end position="26"/>
    </location>
</feature>
<keyword evidence="5 12" id="KW-0349">Heme</keyword>
<evidence type="ECO:0000256" key="6">
    <source>
        <dbReference type="ARBA" id="ARBA00022723"/>
    </source>
</evidence>
<sequence length="163" mass="17343" precursor="true">MLKRYMLLAVATVFLAFQLLTGSANAVEITEAVRTVSADASGATVTASLDDLANGERKFNFACSICHTGGDTKTNPTLNLSTGSLEGANPSRNNVAALVDYMNNPTTYDGLEEIAELHPSTQSADVFPAMRNLNDEDLVDVAQYILVQPNIKGESWGGGKSTR</sequence>
<evidence type="ECO:0000256" key="2">
    <source>
        <dbReference type="ARBA" id="ARBA00010433"/>
    </source>
</evidence>
<dbReference type="GO" id="GO:0031676">
    <property type="term" value="C:plasma membrane-derived thylakoid membrane"/>
    <property type="evidence" value="ECO:0007669"/>
    <property type="project" value="UniProtKB-SubCell"/>
</dbReference>
<feature type="binding site" description="covalent" evidence="12">
    <location>
        <position position="63"/>
    </location>
    <ligand>
        <name>heme c</name>
        <dbReference type="ChEBI" id="CHEBI:61717"/>
    </ligand>
</feature>
<dbReference type="GO" id="GO:0019684">
    <property type="term" value="P:photosynthesis, light reaction"/>
    <property type="evidence" value="ECO:0007669"/>
    <property type="project" value="UniProtKB-UniRule"/>
</dbReference>
<comment type="cofactor">
    <cofactor evidence="12">
        <name>heme c</name>
        <dbReference type="ChEBI" id="CHEBI:61717"/>
    </cofactor>
    <text evidence="12">Binds 1 heme c group covalently per subunit.</text>
</comment>
<comment type="subcellular location">
    <subcellularLocation>
        <location evidence="12">Cellular thylakoid membrane</location>
        <topology evidence="12">Peripheral membrane protein</topology>
        <orientation evidence="12">Lumenal side</orientation>
    </subcellularLocation>
    <subcellularLocation>
        <location evidence="1">Membrane</location>
        <topology evidence="1">Peripheral membrane protein</topology>
    </subcellularLocation>
    <text evidence="12">Associated with photosystem II at the lumenal side of the thylakoid membrane.</text>
</comment>
<reference evidence="14 15" key="1">
    <citation type="journal article" date="2018" name="Sci. Rep.">
        <title>A novel species of the marine cyanobacterium Acaryochloris with a unique pigment content and lifestyle.</title>
        <authorList>
            <person name="Partensky F."/>
            <person name="Six C."/>
            <person name="Ratin M."/>
            <person name="Garczarek L."/>
            <person name="Vaulot D."/>
            <person name="Probert I."/>
            <person name="Calteau A."/>
            <person name="Gourvil P."/>
            <person name="Marie D."/>
            <person name="Grebert T."/>
            <person name="Bouchier C."/>
            <person name="Le Panse S."/>
            <person name="Gachenot M."/>
            <person name="Rodriguez F."/>
            <person name="Garrido J.L."/>
        </authorList>
    </citation>
    <scope>NUCLEOTIDE SEQUENCE [LARGE SCALE GENOMIC DNA]</scope>
    <source>
        <strain evidence="14 15">RCC1774</strain>
    </source>
</reference>
<keyword evidence="12" id="KW-0732">Signal</keyword>
<dbReference type="PROSITE" id="PS51007">
    <property type="entry name" value="CYTC"/>
    <property type="match status" value="1"/>
</dbReference>
<keyword evidence="3 12" id="KW-0813">Transport</keyword>
<dbReference type="PIRSF" id="PIRSF005890">
    <property type="entry name" value="Phot_II_cyt_c550"/>
    <property type="match status" value="1"/>
</dbReference>
<name>A0A2W1K6N2_9CYAN</name>
<dbReference type="GO" id="GO:0009523">
    <property type="term" value="C:photosystem II"/>
    <property type="evidence" value="ECO:0007669"/>
    <property type="project" value="UniProtKB-KW"/>
</dbReference>
<dbReference type="Pfam" id="PF14495">
    <property type="entry name" value="Cytochrom_C550"/>
    <property type="match status" value="1"/>
</dbReference>
<keyword evidence="11 12" id="KW-0604">Photosystem II</keyword>
<evidence type="ECO:0000256" key="7">
    <source>
        <dbReference type="ARBA" id="ARBA00022982"/>
    </source>
</evidence>
<evidence type="ECO:0000256" key="9">
    <source>
        <dbReference type="ARBA" id="ARBA00023078"/>
    </source>
</evidence>
<dbReference type="InterPro" id="IPR029490">
    <property type="entry name" value="Cytochrom_C550"/>
</dbReference>
<evidence type="ECO:0000313" key="15">
    <source>
        <dbReference type="Proteomes" id="UP000248857"/>
    </source>
</evidence>
<feature type="chain" id="PRO_5016184500" description="Photosystem II extrinsic protein V" evidence="12">
    <location>
        <begin position="27"/>
        <end position="163"/>
    </location>
</feature>
<protein>
    <recommendedName>
        <fullName evidence="12">Photosystem II extrinsic protein V</fullName>
        <shortName evidence="12">PsbV</shortName>
    </recommendedName>
    <alternativeName>
        <fullName evidence="12">Cytochrome c-550</fullName>
    </alternativeName>
    <alternativeName>
        <fullName evidence="12">Cytochrome c550</fullName>
    </alternativeName>
    <alternativeName>
        <fullName evidence="12">Low-potential cytochrome c</fullName>
    </alternativeName>
</protein>
<dbReference type="Gene3D" id="1.10.760.10">
    <property type="entry name" value="Cytochrome c-like domain"/>
    <property type="match status" value="1"/>
</dbReference>
<evidence type="ECO:0000256" key="11">
    <source>
        <dbReference type="ARBA" id="ARBA00023276"/>
    </source>
</evidence>
<feature type="domain" description="Cytochrome c" evidence="13">
    <location>
        <begin position="50"/>
        <end position="149"/>
    </location>
</feature>
<dbReference type="EMBL" id="PQWO01000001">
    <property type="protein sequence ID" value="PZD75371.1"/>
    <property type="molecule type" value="Genomic_DNA"/>
</dbReference>
<dbReference type="HAMAP" id="MF_01378">
    <property type="entry name" value="PSII_Cyt550"/>
    <property type="match status" value="1"/>
</dbReference>
<dbReference type="GO" id="GO:0022904">
    <property type="term" value="P:respiratory electron transport chain"/>
    <property type="evidence" value="ECO:0007669"/>
    <property type="project" value="InterPro"/>
</dbReference>
<dbReference type="InterPro" id="IPR017851">
    <property type="entry name" value="PsbV_cyt_c550"/>
</dbReference>
<keyword evidence="9 12" id="KW-0793">Thylakoid</keyword>
<dbReference type="InterPro" id="IPR009056">
    <property type="entry name" value="Cyt_c-like_dom"/>
</dbReference>
<accession>A0A2W1K6N2</accession>
<keyword evidence="8 12" id="KW-0408">Iron</keyword>
<dbReference type="Proteomes" id="UP000248857">
    <property type="component" value="Unassembled WGS sequence"/>
</dbReference>
<evidence type="ECO:0000256" key="1">
    <source>
        <dbReference type="ARBA" id="ARBA00004170"/>
    </source>
</evidence>
<dbReference type="InterPro" id="IPR036909">
    <property type="entry name" value="Cyt_c-like_dom_sf"/>
</dbReference>
<dbReference type="NCBIfam" id="TIGR03045">
    <property type="entry name" value="PS_II_C550"/>
    <property type="match status" value="1"/>
</dbReference>
<comment type="caution">
    <text evidence="14">The sequence shown here is derived from an EMBL/GenBank/DDBJ whole genome shotgun (WGS) entry which is preliminary data.</text>
</comment>
<proteinExistence type="inferred from homology"/>
<dbReference type="GO" id="GO:0009055">
    <property type="term" value="F:electron transfer activity"/>
    <property type="evidence" value="ECO:0007669"/>
    <property type="project" value="InterPro"/>
</dbReference>
<keyword evidence="7 12" id="KW-0249">Electron transport</keyword>
<evidence type="ECO:0000256" key="5">
    <source>
        <dbReference type="ARBA" id="ARBA00022617"/>
    </source>
</evidence>
<dbReference type="GO" id="GO:0020037">
    <property type="term" value="F:heme binding"/>
    <property type="evidence" value="ECO:0007669"/>
    <property type="project" value="InterPro"/>
</dbReference>
<comment type="subunit">
    <text evidence="12">PSII is composed of 1 copy each of membrane proteins PsbA, PsbB, PsbC, PsbD, PsbE, PsbF, PsbH, PsbI, PsbJ, PsbK, PsbL, PsbM, PsbT, PsbX, PsbY, PsbZ, Psb30/Ycf12, peripheral proteins PsbO, CyanoQ (PsbQ), PsbU, PsbV and a large number of cofactors. It forms dimeric complexes.</text>
</comment>
<gene>
    <name evidence="12 14" type="primary">psbV</name>
    <name evidence="14" type="ORF">C1752_00108</name>
</gene>
<feature type="binding site" description="covalent" evidence="12">
    <location>
        <position position="66"/>
    </location>
    <ligand>
        <name>heme c</name>
        <dbReference type="ChEBI" id="CHEBI:61717"/>
    </ligand>
</feature>
<dbReference type="AlphaFoldDB" id="A0A2W1K6N2"/>
<evidence type="ECO:0000256" key="12">
    <source>
        <dbReference type="HAMAP-Rule" id="MF_01378"/>
    </source>
</evidence>
<comment type="function">
    <text evidence="12">One of the extrinsic, lumenal subunits of photosystem II (PSII). PSII is a light-driven water plastoquinone oxidoreductase, using light energy to abstract electrons from H(2)O, generating a proton gradient subsequently used for ATP formation. The extrinsic proteins stabilize the structure of photosystem II oxygen-evolving complex (OEC), the ion environment of oxygen evolution and protect the OEC against heat-induced inactivation. Low-potential cytochrome c that plays a role in the OEC of PSII.</text>
</comment>
<evidence type="ECO:0000313" key="14">
    <source>
        <dbReference type="EMBL" id="PZD75371.1"/>
    </source>
</evidence>
<dbReference type="SUPFAM" id="SSF46626">
    <property type="entry name" value="Cytochrome c"/>
    <property type="match status" value="1"/>
</dbReference>
<organism evidence="14 15">
    <name type="scientific">Acaryochloris thomasi RCC1774</name>
    <dbReference type="NCBI Taxonomy" id="1764569"/>
    <lineage>
        <taxon>Bacteria</taxon>
        <taxon>Bacillati</taxon>
        <taxon>Cyanobacteriota</taxon>
        <taxon>Cyanophyceae</taxon>
        <taxon>Acaryochloridales</taxon>
        <taxon>Acaryochloridaceae</taxon>
        <taxon>Acaryochloris</taxon>
        <taxon>Acaryochloris thomasi</taxon>
    </lineage>
</organism>
<keyword evidence="4 12" id="KW-0602">Photosynthesis</keyword>
<evidence type="ECO:0000256" key="3">
    <source>
        <dbReference type="ARBA" id="ARBA00022448"/>
    </source>
</evidence>
<dbReference type="InterPro" id="IPR016003">
    <property type="entry name" value="PsbV_cyt_c550-like"/>
</dbReference>
<comment type="similarity">
    <text evidence="2 12">Belongs to the cytochrome c family. PsbV subfamily.</text>
</comment>
<dbReference type="OrthoDB" id="486949at2"/>
<keyword evidence="6 12" id="KW-0479">Metal-binding</keyword>
<evidence type="ECO:0000256" key="8">
    <source>
        <dbReference type="ARBA" id="ARBA00023004"/>
    </source>
</evidence>
<keyword evidence="15" id="KW-1185">Reference proteome</keyword>
<feature type="binding site" description="axial binding residue" evidence="12">
    <location>
        <position position="118"/>
    </location>
    <ligand>
        <name>heme c</name>
        <dbReference type="ChEBI" id="CHEBI:61717"/>
    </ligand>
    <ligandPart>
        <name>Fe</name>
        <dbReference type="ChEBI" id="CHEBI:18248"/>
    </ligandPart>
</feature>
<dbReference type="RefSeq" id="WP_110984100.1">
    <property type="nucleotide sequence ID" value="NZ_CAWNWM010000001.1"/>
</dbReference>